<evidence type="ECO:0000259" key="6">
    <source>
        <dbReference type="PROSITE" id="PS50983"/>
    </source>
</evidence>
<dbReference type="PANTHER" id="PTHR46796">
    <property type="entry name" value="HTH-TYPE TRANSCRIPTIONAL ACTIVATOR RHAS-RELATED"/>
    <property type="match status" value="1"/>
</dbReference>
<dbReference type="SMART" id="SM00342">
    <property type="entry name" value="HTH_ARAC"/>
    <property type="match status" value="1"/>
</dbReference>
<keyword evidence="8" id="KW-1185">Reference proteome</keyword>
<dbReference type="InterPro" id="IPR002491">
    <property type="entry name" value="ABC_transptr_periplasmic_BD"/>
</dbReference>
<dbReference type="Pfam" id="PF12833">
    <property type="entry name" value="HTH_18"/>
    <property type="match status" value="1"/>
</dbReference>
<keyword evidence="3" id="KW-0010">Activator</keyword>
<dbReference type="Gene3D" id="1.10.10.60">
    <property type="entry name" value="Homeodomain-like"/>
    <property type="match status" value="2"/>
</dbReference>
<dbReference type="Proteomes" id="UP000570361">
    <property type="component" value="Unassembled WGS sequence"/>
</dbReference>
<dbReference type="AlphaFoldDB" id="A0A7W5FPN7"/>
<protein>
    <submittedName>
        <fullName evidence="7">ABC-type Fe3+-hydroxamate transport system substrate-binding protein</fullName>
    </submittedName>
</protein>
<dbReference type="Pfam" id="PF01497">
    <property type="entry name" value="Peripla_BP_2"/>
    <property type="match status" value="1"/>
</dbReference>
<dbReference type="PROSITE" id="PS50983">
    <property type="entry name" value="FE_B12_PBP"/>
    <property type="match status" value="1"/>
</dbReference>
<dbReference type="PROSITE" id="PS00041">
    <property type="entry name" value="HTH_ARAC_FAMILY_1"/>
    <property type="match status" value="1"/>
</dbReference>
<organism evidence="7 8">
    <name type="scientific">Paenibacillus phyllosphaerae</name>
    <dbReference type="NCBI Taxonomy" id="274593"/>
    <lineage>
        <taxon>Bacteria</taxon>
        <taxon>Bacillati</taxon>
        <taxon>Bacillota</taxon>
        <taxon>Bacilli</taxon>
        <taxon>Bacillales</taxon>
        <taxon>Paenibacillaceae</taxon>
        <taxon>Paenibacillus</taxon>
    </lineage>
</organism>
<evidence type="ECO:0000313" key="7">
    <source>
        <dbReference type="EMBL" id="MBB3112571.1"/>
    </source>
</evidence>
<gene>
    <name evidence="7" type="ORF">FHS18_004672</name>
</gene>
<dbReference type="PROSITE" id="PS01124">
    <property type="entry name" value="HTH_ARAC_FAMILY_2"/>
    <property type="match status" value="1"/>
</dbReference>
<dbReference type="InterPro" id="IPR009057">
    <property type="entry name" value="Homeodomain-like_sf"/>
</dbReference>
<dbReference type="GO" id="GO:0043565">
    <property type="term" value="F:sequence-specific DNA binding"/>
    <property type="evidence" value="ECO:0007669"/>
    <property type="project" value="InterPro"/>
</dbReference>
<evidence type="ECO:0000256" key="1">
    <source>
        <dbReference type="ARBA" id="ARBA00023015"/>
    </source>
</evidence>
<comment type="caution">
    <text evidence="7">The sequence shown here is derived from an EMBL/GenBank/DDBJ whole genome shotgun (WGS) entry which is preliminary data.</text>
</comment>
<sequence>MAKPYPFEEIREKLNFDSLTVRLRGIEGVKGAGGYRVPNQLAATYVFIVIKQGEGWLTRDSRSCRLTKGGVYCCAPEQTFGIECDPASEMELTVIRFDLFRDAARGSRLERVKGVQLLGGREEIIPSSAEGAVSRCEEIRKLWHSGEEHGRFRSQLAFMELLYRLVTLTSQAEGSSHSALERTRAYMEAHASDNLTIDLLAKVAELSPKYFADLYKKTYGISVMDEVTRLRISKAKQLMLQSDLRLRDIAHEVGYSDEFYFSRRFKQEVGVSPSAYIQSRRRKIAAFGAPVIGHLLALGIMPYAAPLHPKWTGYYYRTYGEEILVHLNGFRQSQEWEENAAALEAAKPDLIVGLSELTEEQRNRIERIAPVFYIPEGSWREQLLVLADFLGETAEANRWLAAYERTAAEAADAIRRHIGGERVLAVRMLKNRLYATHNRTIDEVLFGDLQVEAAVQIQTGDRDVPLNVEKLSAIGADRILMMVCHETETLAEWKALQADPRWQSIPAVRLGHVHMLPSDPWREYSPIALERAVREARALLT</sequence>
<dbReference type="EMBL" id="JACHXK010000013">
    <property type="protein sequence ID" value="MBB3112571.1"/>
    <property type="molecule type" value="Genomic_DNA"/>
</dbReference>
<dbReference type="SUPFAM" id="SSF53807">
    <property type="entry name" value="Helical backbone' metal receptor"/>
    <property type="match status" value="1"/>
</dbReference>
<evidence type="ECO:0000259" key="5">
    <source>
        <dbReference type="PROSITE" id="PS01124"/>
    </source>
</evidence>
<dbReference type="InterPro" id="IPR020449">
    <property type="entry name" value="Tscrpt_reg_AraC-type_HTH"/>
</dbReference>
<evidence type="ECO:0000256" key="2">
    <source>
        <dbReference type="ARBA" id="ARBA00023125"/>
    </source>
</evidence>
<dbReference type="RefSeq" id="WP_183602692.1">
    <property type="nucleotide sequence ID" value="NZ_JACHXK010000013.1"/>
</dbReference>
<evidence type="ECO:0000313" key="8">
    <source>
        <dbReference type="Proteomes" id="UP000570361"/>
    </source>
</evidence>
<evidence type="ECO:0000256" key="4">
    <source>
        <dbReference type="ARBA" id="ARBA00023163"/>
    </source>
</evidence>
<dbReference type="GO" id="GO:0003700">
    <property type="term" value="F:DNA-binding transcription factor activity"/>
    <property type="evidence" value="ECO:0007669"/>
    <property type="project" value="InterPro"/>
</dbReference>
<dbReference type="InterPro" id="IPR018060">
    <property type="entry name" value="HTH_AraC"/>
</dbReference>
<dbReference type="Gene3D" id="3.40.50.1980">
    <property type="entry name" value="Nitrogenase molybdenum iron protein domain"/>
    <property type="match status" value="2"/>
</dbReference>
<name>A0A7W5FPN7_9BACL</name>
<accession>A0A7W5FPN7</accession>
<proteinExistence type="predicted"/>
<evidence type="ECO:0000256" key="3">
    <source>
        <dbReference type="ARBA" id="ARBA00023159"/>
    </source>
</evidence>
<keyword evidence="1" id="KW-0805">Transcription regulation</keyword>
<keyword evidence="4" id="KW-0804">Transcription</keyword>
<feature type="domain" description="HTH araC/xylS-type" evidence="5">
    <location>
        <begin position="181"/>
        <end position="279"/>
    </location>
</feature>
<dbReference type="InterPro" id="IPR018062">
    <property type="entry name" value="HTH_AraC-typ_CS"/>
</dbReference>
<feature type="domain" description="Fe/B12 periplasmic-binding" evidence="6">
    <location>
        <begin position="283"/>
        <end position="541"/>
    </location>
</feature>
<reference evidence="7 8" key="1">
    <citation type="submission" date="2020-08" db="EMBL/GenBank/DDBJ databases">
        <title>Genomic Encyclopedia of Type Strains, Phase III (KMG-III): the genomes of soil and plant-associated and newly described type strains.</title>
        <authorList>
            <person name="Whitman W."/>
        </authorList>
    </citation>
    <scope>NUCLEOTIDE SEQUENCE [LARGE SCALE GENOMIC DNA]</scope>
    <source>
        <strain evidence="7 8">CECT 5862</strain>
    </source>
</reference>
<dbReference type="InterPro" id="IPR050204">
    <property type="entry name" value="AraC_XylS_family_regulators"/>
</dbReference>
<dbReference type="SUPFAM" id="SSF51215">
    <property type="entry name" value="Regulatory protein AraC"/>
    <property type="match status" value="1"/>
</dbReference>
<dbReference type="InterPro" id="IPR037923">
    <property type="entry name" value="HTH-like"/>
</dbReference>
<keyword evidence="2" id="KW-0238">DNA-binding</keyword>
<dbReference type="PRINTS" id="PR00032">
    <property type="entry name" value="HTHARAC"/>
</dbReference>
<dbReference type="SUPFAM" id="SSF46689">
    <property type="entry name" value="Homeodomain-like"/>
    <property type="match status" value="2"/>
</dbReference>